<comment type="caution">
    <text evidence="2">The sequence shown here is derived from an EMBL/GenBank/DDBJ whole genome shotgun (WGS) entry which is preliminary data.</text>
</comment>
<feature type="region of interest" description="Disordered" evidence="1">
    <location>
        <begin position="250"/>
        <end position="326"/>
    </location>
</feature>
<dbReference type="OrthoDB" id="3789383at2759"/>
<accession>A0A9P4H649</accession>
<name>A0A9P4H649_9PLEO</name>
<feature type="compositionally biased region" description="Acidic residues" evidence="1">
    <location>
        <begin position="314"/>
        <end position="324"/>
    </location>
</feature>
<feature type="compositionally biased region" description="Polar residues" evidence="1">
    <location>
        <begin position="301"/>
        <end position="313"/>
    </location>
</feature>
<evidence type="ECO:0000313" key="2">
    <source>
        <dbReference type="EMBL" id="KAF2028871.1"/>
    </source>
</evidence>
<evidence type="ECO:0000256" key="1">
    <source>
        <dbReference type="SAM" id="MobiDB-lite"/>
    </source>
</evidence>
<evidence type="ECO:0000313" key="3">
    <source>
        <dbReference type="Proteomes" id="UP000799777"/>
    </source>
</evidence>
<organism evidence="2 3">
    <name type="scientific">Setomelanomma holmii</name>
    <dbReference type="NCBI Taxonomy" id="210430"/>
    <lineage>
        <taxon>Eukaryota</taxon>
        <taxon>Fungi</taxon>
        <taxon>Dikarya</taxon>
        <taxon>Ascomycota</taxon>
        <taxon>Pezizomycotina</taxon>
        <taxon>Dothideomycetes</taxon>
        <taxon>Pleosporomycetidae</taxon>
        <taxon>Pleosporales</taxon>
        <taxon>Pleosporineae</taxon>
        <taxon>Phaeosphaeriaceae</taxon>
        <taxon>Setomelanomma</taxon>
    </lineage>
</organism>
<dbReference type="AlphaFoldDB" id="A0A9P4H649"/>
<sequence length="476" mass="51835">MVRSTTAASCTMGPPTTSPAKPPAVTACAADADVVMSESEESAIATSIQSSKKRKRVTTSSAAAPVDTTTETIHGTKSGTSEDADGEDETAAIRPSKKLKKKPITAQDDDAENDGGEHDDMLAQPGPAPAKKARKARKEPDECPPDDEIRAFIDGVQGLRNCDDPWTSNSVESEVCKIFRWLDKEQVSPNECGKKYAADGHGKIVAANKTAIIYKHYQKYGPEFYAERGLKFVARKFQQAYLKRQKIATNGATKKAKPPMQKKTVAAVPTKVVGKAKAPDHAAKDKYTTVQDDHENEGSDLEQNATAETTTSDQESDSNEEEAEIPVPIPKIAASFPAYFYHGDKYPDEFTYPDGKKVKLGNAKRAAEEQELHKFAIVKAALAAVQSTFGASAISDWGLDLNELREADARIIQNRKVRGDTAREATWKKIQEAVSPKSKADSMKGAVWRRKVHAKVVEVDEDDSTSDSDMSEEERG</sequence>
<gene>
    <name evidence="2" type="ORF">EK21DRAFT_90238</name>
</gene>
<dbReference type="EMBL" id="ML978207">
    <property type="protein sequence ID" value="KAF2028871.1"/>
    <property type="molecule type" value="Genomic_DNA"/>
</dbReference>
<keyword evidence="3" id="KW-1185">Reference proteome</keyword>
<feature type="compositionally biased region" description="Polar residues" evidence="1">
    <location>
        <begin position="67"/>
        <end position="81"/>
    </location>
</feature>
<feature type="compositionally biased region" description="Low complexity" evidence="1">
    <location>
        <begin position="262"/>
        <end position="276"/>
    </location>
</feature>
<feature type="compositionally biased region" description="Basic and acidic residues" evidence="1">
    <location>
        <begin position="277"/>
        <end position="297"/>
    </location>
</feature>
<feature type="compositionally biased region" description="Low complexity" evidence="1">
    <location>
        <begin position="37"/>
        <end position="50"/>
    </location>
</feature>
<reference evidence="2" key="1">
    <citation type="journal article" date="2020" name="Stud. Mycol.">
        <title>101 Dothideomycetes genomes: a test case for predicting lifestyles and emergence of pathogens.</title>
        <authorList>
            <person name="Haridas S."/>
            <person name="Albert R."/>
            <person name="Binder M."/>
            <person name="Bloem J."/>
            <person name="Labutti K."/>
            <person name="Salamov A."/>
            <person name="Andreopoulos B."/>
            <person name="Baker S."/>
            <person name="Barry K."/>
            <person name="Bills G."/>
            <person name="Bluhm B."/>
            <person name="Cannon C."/>
            <person name="Castanera R."/>
            <person name="Culley D."/>
            <person name="Daum C."/>
            <person name="Ezra D."/>
            <person name="Gonzalez J."/>
            <person name="Henrissat B."/>
            <person name="Kuo A."/>
            <person name="Liang C."/>
            <person name="Lipzen A."/>
            <person name="Lutzoni F."/>
            <person name="Magnuson J."/>
            <person name="Mondo S."/>
            <person name="Nolan M."/>
            <person name="Ohm R."/>
            <person name="Pangilinan J."/>
            <person name="Park H.-J."/>
            <person name="Ramirez L."/>
            <person name="Alfaro M."/>
            <person name="Sun H."/>
            <person name="Tritt A."/>
            <person name="Yoshinaga Y."/>
            <person name="Zwiers L.-H."/>
            <person name="Turgeon B."/>
            <person name="Goodwin S."/>
            <person name="Spatafora J."/>
            <person name="Crous P."/>
            <person name="Grigoriev I."/>
        </authorList>
    </citation>
    <scope>NUCLEOTIDE SEQUENCE</scope>
    <source>
        <strain evidence="2">CBS 110217</strain>
    </source>
</reference>
<feature type="region of interest" description="Disordered" evidence="1">
    <location>
        <begin position="1"/>
        <end position="24"/>
    </location>
</feature>
<protein>
    <submittedName>
        <fullName evidence="2">Uncharacterized protein</fullName>
    </submittedName>
</protein>
<feature type="region of interest" description="Disordered" evidence="1">
    <location>
        <begin position="37"/>
        <end position="146"/>
    </location>
</feature>
<dbReference type="Proteomes" id="UP000799777">
    <property type="component" value="Unassembled WGS sequence"/>
</dbReference>
<proteinExistence type="predicted"/>